<feature type="domain" description="PDZ" evidence="5">
    <location>
        <begin position="504"/>
        <end position="575"/>
    </location>
</feature>
<dbReference type="Pfam" id="PF17820">
    <property type="entry name" value="PDZ_6"/>
    <property type="match status" value="1"/>
</dbReference>
<feature type="compositionally biased region" description="Low complexity" evidence="4">
    <location>
        <begin position="627"/>
        <end position="637"/>
    </location>
</feature>
<proteinExistence type="inferred from homology"/>
<dbReference type="PANTHER" id="PTHR23031:SF15">
    <property type="entry name" value="LD12055P"/>
    <property type="match status" value="1"/>
</dbReference>
<evidence type="ECO:0000259" key="6">
    <source>
        <dbReference type="PROSITE" id="PS51180"/>
    </source>
</evidence>
<feature type="coiled-coil region" evidence="3">
    <location>
        <begin position="91"/>
        <end position="118"/>
    </location>
</feature>
<dbReference type="SMART" id="SM01041">
    <property type="entry name" value="BRO1"/>
    <property type="match status" value="1"/>
</dbReference>
<dbReference type="PANTHER" id="PTHR23031">
    <property type="entry name" value="RHOPHILIN"/>
    <property type="match status" value="1"/>
</dbReference>
<dbReference type="GO" id="GO:0051497">
    <property type="term" value="P:negative regulation of stress fiber assembly"/>
    <property type="evidence" value="ECO:0007669"/>
    <property type="project" value="TreeGrafter"/>
</dbReference>
<evidence type="ECO:0000256" key="4">
    <source>
        <dbReference type="SAM" id="MobiDB-lite"/>
    </source>
</evidence>
<evidence type="ECO:0000256" key="3">
    <source>
        <dbReference type="SAM" id="Coils"/>
    </source>
</evidence>
<name>A0A9W9YP04_9CNID</name>
<dbReference type="Pfam" id="PF03097">
    <property type="entry name" value="BRO1"/>
    <property type="match status" value="1"/>
</dbReference>
<dbReference type="GO" id="GO:0007165">
    <property type="term" value="P:signal transduction"/>
    <property type="evidence" value="ECO:0007669"/>
    <property type="project" value="InterPro"/>
</dbReference>
<dbReference type="SUPFAM" id="SSF46585">
    <property type="entry name" value="HR1 repeat"/>
    <property type="match status" value="1"/>
</dbReference>
<dbReference type="InterPro" id="IPR036034">
    <property type="entry name" value="PDZ_sf"/>
</dbReference>
<dbReference type="Gene3D" id="1.10.287.160">
    <property type="entry name" value="HR1 repeat"/>
    <property type="match status" value="1"/>
</dbReference>
<dbReference type="InterPro" id="IPR036274">
    <property type="entry name" value="HR1_rpt_sf"/>
</dbReference>
<dbReference type="Pfam" id="PF02185">
    <property type="entry name" value="HR1"/>
    <property type="match status" value="1"/>
</dbReference>
<feature type="compositionally biased region" description="Low complexity" evidence="4">
    <location>
        <begin position="605"/>
        <end position="620"/>
    </location>
</feature>
<comment type="similarity">
    <text evidence="1">Belongs to the RHPN family.</text>
</comment>
<dbReference type="Proteomes" id="UP001163046">
    <property type="component" value="Unassembled WGS sequence"/>
</dbReference>
<feature type="region of interest" description="Disordered" evidence="4">
    <location>
        <begin position="605"/>
        <end position="644"/>
    </location>
</feature>
<evidence type="ECO:0000256" key="1">
    <source>
        <dbReference type="ARBA" id="ARBA00010369"/>
    </source>
</evidence>
<dbReference type="InterPro" id="IPR011072">
    <property type="entry name" value="HR1_rho-bd"/>
</dbReference>
<comment type="caution">
    <text evidence="8">The sequence shown here is derived from an EMBL/GenBank/DDBJ whole genome shotgun (WGS) entry which is preliminary data.</text>
</comment>
<dbReference type="SMART" id="SM00228">
    <property type="entry name" value="PDZ"/>
    <property type="match status" value="1"/>
</dbReference>
<sequence>MTTAMIPTVPANGLEMAENGGESATDLLKNDRGNSIQVDDNDFGLRKTSARWKLQHKRQVLNQKISKQTKLRDGAENLMKALRITNDRKTKHAAKTELSFANSQLDLLKEELEGINSTLDVYQFDRSVEHQIPLIAVGLRETKELVFKPHFKEAVCKQANRDETGVQALFIYYNQLYFVEKKFFPSGKGKTMPVYFHWFDTTTGLPKIQRSVAFEKASILFNIGSIWSQIGAKQDRRTLTGLKVAIDAFQKAAGVFKFIKENFVNSPSADLTPEVMNMLMAVMLAQVQVCMWEECSLEGIPNKLTDKISAAQECAEVSQCYRKAQMMMNSGICLSCVPLSWKKYDIMSLHYKALSHYFVADGLLKHIESSSDDKQEETVISLDMSQPDNNATRKKQAKAHLHSALKSHEEAMKARQICRHCRKIAGLQKALHDARIQTTNTLVAMEEEDDFDDPLTPTPVNALARLKAGCVAPNFSQASVEDLFHRLGPVHVFNASSEWSAPKCIELKRSDRGYGFSVIGSAPVIIQSVEEQGPATDAGLQVGDIITAVNKKDCKWGDHPSVVSLIRKTDTSVTLDFVTPCCLKDIALLYNVKLAREDQVVTSDYSDSIGSQSSGSSRNSTLNGLYSQTSSSSSGSTRAGTPARHSTVLDMGIQSILW</sequence>
<organism evidence="8 9">
    <name type="scientific">Desmophyllum pertusum</name>
    <dbReference type="NCBI Taxonomy" id="174260"/>
    <lineage>
        <taxon>Eukaryota</taxon>
        <taxon>Metazoa</taxon>
        <taxon>Cnidaria</taxon>
        <taxon>Anthozoa</taxon>
        <taxon>Hexacorallia</taxon>
        <taxon>Scleractinia</taxon>
        <taxon>Caryophylliina</taxon>
        <taxon>Caryophylliidae</taxon>
        <taxon>Desmophyllum</taxon>
    </lineage>
</organism>
<dbReference type="AlphaFoldDB" id="A0A9W9YP04"/>
<dbReference type="Gene3D" id="1.25.40.280">
    <property type="entry name" value="alix/aip1 like domains"/>
    <property type="match status" value="1"/>
</dbReference>
<evidence type="ECO:0000259" key="5">
    <source>
        <dbReference type="PROSITE" id="PS50106"/>
    </source>
</evidence>
<dbReference type="InterPro" id="IPR038499">
    <property type="entry name" value="BRO1_sf"/>
</dbReference>
<dbReference type="SMART" id="SM00742">
    <property type="entry name" value="Hr1"/>
    <property type="match status" value="1"/>
</dbReference>
<evidence type="ECO:0000313" key="9">
    <source>
        <dbReference type="Proteomes" id="UP001163046"/>
    </source>
</evidence>
<dbReference type="InterPro" id="IPR001478">
    <property type="entry name" value="PDZ"/>
</dbReference>
<dbReference type="PROSITE" id="PS50106">
    <property type="entry name" value="PDZ"/>
    <property type="match status" value="1"/>
</dbReference>
<keyword evidence="9" id="KW-1185">Reference proteome</keyword>
<evidence type="ECO:0000256" key="2">
    <source>
        <dbReference type="PROSITE-ProRule" id="PRU01207"/>
    </source>
</evidence>
<evidence type="ECO:0000313" key="8">
    <source>
        <dbReference type="EMBL" id="KAJ7360438.1"/>
    </source>
</evidence>
<gene>
    <name evidence="8" type="primary">RHPN2</name>
    <name evidence="8" type="ORF">OS493_015539</name>
</gene>
<dbReference type="PROSITE" id="PS51860">
    <property type="entry name" value="REM_1"/>
    <property type="match status" value="1"/>
</dbReference>
<dbReference type="EMBL" id="MU827309">
    <property type="protein sequence ID" value="KAJ7360438.1"/>
    <property type="molecule type" value="Genomic_DNA"/>
</dbReference>
<dbReference type="PROSITE" id="PS51180">
    <property type="entry name" value="BRO1"/>
    <property type="match status" value="1"/>
</dbReference>
<accession>A0A9W9YP04</accession>
<dbReference type="SUPFAM" id="SSF50156">
    <property type="entry name" value="PDZ domain-like"/>
    <property type="match status" value="1"/>
</dbReference>
<feature type="domain" description="BRO1" evidence="6">
    <location>
        <begin position="77"/>
        <end position="505"/>
    </location>
</feature>
<evidence type="ECO:0000259" key="7">
    <source>
        <dbReference type="PROSITE" id="PS51860"/>
    </source>
</evidence>
<protein>
    <submittedName>
        <fullName evidence="8">Rhophilin-2</fullName>
    </submittedName>
</protein>
<dbReference type="InterPro" id="IPR041489">
    <property type="entry name" value="PDZ_6"/>
</dbReference>
<dbReference type="OrthoDB" id="64867at2759"/>
<dbReference type="Gene3D" id="2.30.42.10">
    <property type="match status" value="1"/>
</dbReference>
<keyword evidence="2 3" id="KW-0175">Coiled coil</keyword>
<dbReference type="InterPro" id="IPR047138">
    <property type="entry name" value="RHPN1_2"/>
</dbReference>
<dbReference type="InterPro" id="IPR004328">
    <property type="entry name" value="BRO1_dom"/>
</dbReference>
<feature type="domain" description="REM-1" evidence="7">
    <location>
        <begin position="44"/>
        <end position="121"/>
    </location>
</feature>
<reference evidence="8" key="1">
    <citation type="submission" date="2023-01" db="EMBL/GenBank/DDBJ databases">
        <title>Genome assembly of the deep-sea coral Lophelia pertusa.</title>
        <authorList>
            <person name="Herrera S."/>
            <person name="Cordes E."/>
        </authorList>
    </citation>
    <scope>NUCLEOTIDE SEQUENCE</scope>
    <source>
        <strain evidence="8">USNM1676648</strain>
        <tissue evidence="8">Polyp</tissue>
    </source>
</reference>